<proteinExistence type="predicted"/>
<gene>
    <name evidence="3" type="ORF">EYY96_01275</name>
</gene>
<dbReference type="PROSITE" id="PS00622">
    <property type="entry name" value="HTH_LUXR_1"/>
    <property type="match status" value="1"/>
</dbReference>
<dbReference type="GO" id="GO:0003677">
    <property type="term" value="F:DNA binding"/>
    <property type="evidence" value="ECO:0007669"/>
    <property type="project" value="UniProtKB-KW"/>
</dbReference>
<dbReference type="InterPro" id="IPR036388">
    <property type="entry name" value="WH-like_DNA-bd_sf"/>
</dbReference>
<dbReference type="InterPro" id="IPR016032">
    <property type="entry name" value="Sig_transdc_resp-reg_C-effctor"/>
</dbReference>
<evidence type="ECO:0000259" key="2">
    <source>
        <dbReference type="PROSITE" id="PS50043"/>
    </source>
</evidence>
<dbReference type="EMBL" id="SITJ01000042">
    <property type="protein sequence ID" value="TBL70812.1"/>
    <property type="molecule type" value="Genomic_DNA"/>
</dbReference>
<dbReference type="SUPFAM" id="SSF46894">
    <property type="entry name" value="C-terminal effector domain of the bipartite response regulators"/>
    <property type="match status" value="1"/>
</dbReference>
<evidence type="ECO:0000256" key="1">
    <source>
        <dbReference type="ARBA" id="ARBA00023125"/>
    </source>
</evidence>
<comment type="caution">
    <text evidence="3">The sequence shown here is derived from an EMBL/GenBank/DDBJ whole genome shotgun (WGS) entry which is preliminary data.</text>
</comment>
<sequence length="194" mass="21958">MMSTHMIKILLKEYNSFQKLGLSSLISSQAISKNRVVELLSPSSESEELADILFHKNIVTVRLNKHPTNKKPKIYVPFLMRNKTVSEISTVIDKLLELACIESRVFYCKDELYMNLHLSGHMQISNMENNVMTLIGKGNSYASVAGLLNRSPKTISAHCRSITRKMGAANRAEFFQYASFIAGCENEEKYDLCL</sequence>
<dbReference type="Proteomes" id="UP000291600">
    <property type="component" value="Unassembled WGS sequence"/>
</dbReference>
<protein>
    <submittedName>
        <fullName evidence="3">LuxR family transcriptional regulator</fullName>
    </submittedName>
</protein>
<feature type="domain" description="HTH luxR-type" evidence="2">
    <location>
        <begin position="117"/>
        <end position="182"/>
    </location>
</feature>
<evidence type="ECO:0000313" key="3">
    <source>
        <dbReference type="EMBL" id="TBL70812.1"/>
    </source>
</evidence>
<dbReference type="PROSITE" id="PS50043">
    <property type="entry name" value="HTH_LUXR_2"/>
    <property type="match status" value="1"/>
</dbReference>
<keyword evidence="1" id="KW-0238">DNA-binding</keyword>
<dbReference type="SMART" id="SM00421">
    <property type="entry name" value="HTH_LUXR"/>
    <property type="match status" value="1"/>
</dbReference>
<accession>A0ABD7QB66</accession>
<dbReference type="Pfam" id="PF00196">
    <property type="entry name" value="GerE"/>
    <property type="match status" value="1"/>
</dbReference>
<name>A0ABD7QB66_HAFAL</name>
<reference evidence="3 4" key="1">
    <citation type="submission" date="2019-02" db="EMBL/GenBank/DDBJ databases">
        <title>Comparative genomic analysis of the Hafnia genus genomes.</title>
        <authorList>
            <person name="Zhiqiu Y."/>
            <person name="Chao Y."/>
            <person name="Yuhui D."/>
            <person name="Di H."/>
            <person name="Bin L."/>
        </authorList>
    </citation>
    <scope>NUCLEOTIDE SEQUENCE [LARGE SCALE GENOMIC DNA]</scope>
    <source>
        <strain evidence="3 4">PCM_1210</strain>
    </source>
</reference>
<dbReference type="InterPro" id="IPR000792">
    <property type="entry name" value="Tscrpt_reg_LuxR_C"/>
</dbReference>
<dbReference type="AlphaFoldDB" id="A0ABD7QB66"/>
<organism evidence="3 4">
    <name type="scientific">Hafnia alvei</name>
    <dbReference type="NCBI Taxonomy" id="569"/>
    <lineage>
        <taxon>Bacteria</taxon>
        <taxon>Pseudomonadati</taxon>
        <taxon>Pseudomonadota</taxon>
        <taxon>Gammaproteobacteria</taxon>
        <taxon>Enterobacterales</taxon>
        <taxon>Hafniaceae</taxon>
        <taxon>Hafnia</taxon>
    </lineage>
</organism>
<evidence type="ECO:0000313" key="4">
    <source>
        <dbReference type="Proteomes" id="UP000291600"/>
    </source>
</evidence>
<dbReference type="Gene3D" id="1.10.10.10">
    <property type="entry name" value="Winged helix-like DNA-binding domain superfamily/Winged helix DNA-binding domain"/>
    <property type="match status" value="1"/>
</dbReference>
<dbReference type="PRINTS" id="PR00038">
    <property type="entry name" value="HTHLUXR"/>
</dbReference>